<keyword evidence="4 9" id="KW-1133">Transmembrane helix</keyword>
<dbReference type="Gene3D" id="2.60.40.10">
    <property type="entry name" value="Immunoglobulins"/>
    <property type="match status" value="2"/>
</dbReference>
<evidence type="ECO:0000259" key="10">
    <source>
        <dbReference type="PROSITE" id="PS50853"/>
    </source>
</evidence>
<dbReference type="EMBL" id="JABFDY010000022">
    <property type="protein sequence ID" value="KAF7691056.1"/>
    <property type="molecule type" value="Genomic_DNA"/>
</dbReference>
<dbReference type="GO" id="GO:0016064">
    <property type="term" value="P:immunoglobulin mediated immune response"/>
    <property type="evidence" value="ECO:0007669"/>
    <property type="project" value="TreeGrafter"/>
</dbReference>
<comment type="caution">
    <text evidence="11">The sequence shown here is derived from an EMBL/GenBank/DDBJ whole genome shotgun (WGS) entry which is preliminary data.</text>
</comment>
<evidence type="ECO:0000256" key="5">
    <source>
        <dbReference type="ARBA" id="ARBA00023136"/>
    </source>
</evidence>
<dbReference type="InterPro" id="IPR013783">
    <property type="entry name" value="Ig-like_fold"/>
</dbReference>
<dbReference type="GO" id="GO:0009897">
    <property type="term" value="C:external side of plasma membrane"/>
    <property type="evidence" value="ECO:0007669"/>
    <property type="project" value="TreeGrafter"/>
</dbReference>
<gene>
    <name evidence="11" type="ORF">HF521_011353</name>
</gene>
<evidence type="ECO:0000256" key="3">
    <source>
        <dbReference type="ARBA" id="ARBA00022729"/>
    </source>
</evidence>
<keyword evidence="7" id="KW-0325">Glycoprotein</keyword>
<keyword evidence="6" id="KW-0675">Receptor</keyword>
<feature type="region of interest" description="Disordered" evidence="8">
    <location>
        <begin position="26"/>
        <end position="52"/>
    </location>
</feature>
<evidence type="ECO:0000256" key="8">
    <source>
        <dbReference type="SAM" id="MobiDB-lite"/>
    </source>
</evidence>
<evidence type="ECO:0000256" key="9">
    <source>
        <dbReference type="SAM" id="Phobius"/>
    </source>
</evidence>
<keyword evidence="5 9" id="KW-0472">Membrane</keyword>
<dbReference type="InterPro" id="IPR003961">
    <property type="entry name" value="FN3_dom"/>
</dbReference>
<accession>A0A8T0AHG1</accession>
<organism evidence="11 12">
    <name type="scientific">Silurus meridionalis</name>
    <name type="common">Southern catfish</name>
    <name type="synonym">Silurus soldatovi meridionalis</name>
    <dbReference type="NCBI Taxonomy" id="175797"/>
    <lineage>
        <taxon>Eukaryota</taxon>
        <taxon>Metazoa</taxon>
        <taxon>Chordata</taxon>
        <taxon>Craniata</taxon>
        <taxon>Vertebrata</taxon>
        <taxon>Euteleostomi</taxon>
        <taxon>Actinopterygii</taxon>
        <taxon>Neopterygii</taxon>
        <taxon>Teleostei</taxon>
        <taxon>Ostariophysi</taxon>
        <taxon>Siluriformes</taxon>
        <taxon>Siluridae</taxon>
        <taxon>Silurus</taxon>
    </lineage>
</organism>
<dbReference type="SUPFAM" id="SSF49265">
    <property type="entry name" value="Fibronectin type III"/>
    <property type="match status" value="1"/>
</dbReference>
<dbReference type="PANTHER" id="PTHR23037">
    <property type="entry name" value="CYTOKINE RECEPTOR"/>
    <property type="match status" value="1"/>
</dbReference>
<feature type="domain" description="Fibronectin type-III" evidence="10">
    <location>
        <begin position="204"/>
        <end position="305"/>
    </location>
</feature>
<keyword evidence="3" id="KW-0732">Signal</keyword>
<evidence type="ECO:0000256" key="4">
    <source>
        <dbReference type="ARBA" id="ARBA00022989"/>
    </source>
</evidence>
<dbReference type="AlphaFoldDB" id="A0A8T0AHG1"/>
<feature type="transmembrane region" description="Helical" evidence="9">
    <location>
        <begin position="312"/>
        <end position="332"/>
    </location>
</feature>
<evidence type="ECO:0000313" key="11">
    <source>
        <dbReference type="EMBL" id="KAF7691056.1"/>
    </source>
</evidence>
<evidence type="ECO:0000313" key="12">
    <source>
        <dbReference type="Proteomes" id="UP000606274"/>
    </source>
</evidence>
<feature type="compositionally biased region" description="Low complexity" evidence="8">
    <location>
        <begin position="43"/>
        <end position="52"/>
    </location>
</feature>
<dbReference type="PANTHER" id="PTHR23037:SF42">
    <property type="entry name" value="CYTOKINE RECEPTOR COMMON SUBUNIT GAMMA ISOFORM X1-RELATED"/>
    <property type="match status" value="1"/>
</dbReference>
<dbReference type="GO" id="GO:0004896">
    <property type="term" value="F:cytokine receptor activity"/>
    <property type="evidence" value="ECO:0007669"/>
    <property type="project" value="TreeGrafter"/>
</dbReference>
<proteinExistence type="predicted"/>
<comment type="subcellular location">
    <subcellularLocation>
        <location evidence="1">Membrane</location>
        <topology evidence="1">Single-pass type I membrane protein</topology>
    </subcellularLocation>
</comment>
<evidence type="ECO:0000256" key="1">
    <source>
        <dbReference type="ARBA" id="ARBA00004479"/>
    </source>
</evidence>
<dbReference type="PROSITE" id="PS50853">
    <property type="entry name" value="FN3"/>
    <property type="match status" value="1"/>
</dbReference>
<reference evidence="11" key="1">
    <citation type="submission" date="2020-08" db="EMBL/GenBank/DDBJ databases">
        <title>Chromosome-level assembly of Southern catfish (Silurus meridionalis) provides insights into visual adaptation to the nocturnal and benthic lifestyles.</title>
        <authorList>
            <person name="Zhang Y."/>
            <person name="Wang D."/>
            <person name="Peng Z."/>
        </authorList>
    </citation>
    <scope>NUCLEOTIDE SEQUENCE</scope>
    <source>
        <strain evidence="11">SWU-2019-XX</strain>
        <tissue evidence="11">Muscle</tissue>
    </source>
</reference>
<evidence type="ECO:0000256" key="6">
    <source>
        <dbReference type="ARBA" id="ARBA00023170"/>
    </source>
</evidence>
<dbReference type="Proteomes" id="UP000606274">
    <property type="component" value="Unassembled WGS sequence"/>
</dbReference>
<keyword evidence="12" id="KW-1185">Reference proteome</keyword>
<dbReference type="InterPro" id="IPR036116">
    <property type="entry name" value="FN3_sf"/>
</dbReference>
<evidence type="ECO:0000256" key="2">
    <source>
        <dbReference type="ARBA" id="ARBA00022692"/>
    </source>
</evidence>
<name>A0A8T0AHG1_SILME</name>
<protein>
    <recommendedName>
        <fullName evidence="10">Fibronectin type-III domain-containing protein</fullName>
    </recommendedName>
</protein>
<evidence type="ECO:0000256" key="7">
    <source>
        <dbReference type="ARBA" id="ARBA00023180"/>
    </source>
</evidence>
<keyword evidence="2 9" id="KW-0812">Transmembrane</keyword>
<sequence length="642" mass="72214">MNLSPGPPYDFPANCLSSVVPEKAVTHAHSAQKRSKPGGGGAAPTAGRVGVPKPSSVPLVRYKENLRILSSTSCLNTTPRIGDMIFILYLGFLITFGLTESSEHHTRAEHNLNLECINDYLSEMMCILTPVQLDSCPEYSLNASRDNLLFTCDFKQLNSNACECLFYVSSGFVVNEDYKVKVLKNKNVLFTEIISTTESIKPKKPFIVSVNQTQDGNFHIVWDTEYTTKEPVFNSDLISELTYYVEGNKESRKNVTLNKGQQDYWLVGRNLESNSNYTVRARIKFNLNLIFSDYSDPYWFTTPPSPNEYLKIIIPIICVILIICVFSMYYYYDRLLTDWWEKIPTPKIATNFVKQVPNLMSFQNDFSPVHLDSSKVVQAGEKTWLGSSLVDVRDENSLNSLGKDGSSSDVVYGQTGNESVEDNNAHWELVQESQSTNLRQTNLMSTKYYKNMKPNSDDIQRDSGSSSGFSNKFYMFSVSDELPKPTMGFFGDINQKENVFLSLAKTQDPVIQTDFEYGPCTGWSGSENTSPTQFTPSSKEIIMVPAYQSVNEVIDCAPTDQAFISSHNDVNLIMEKQMCSPQNISCETGIIQVENGYKDFQSLLRNSEEQQSLACEPELKHLCGPVLHTPPGIQIDSSYHRV</sequence>